<reference evidence="1" key="1">
    <citation type="submission" date="2020-05" db="EMBL/GenBank/DDBJ databases">
        <title>Large-scale comparative analyses of tick genomes elucidate their genetic diversity and vector capacities.</title>
        <authorList>
            <person name="Jia N."/>
            <person name="Wang J."/>
            <person name="Shi W."/>
            <person name="Du L."/>
            <person name="Sun Y."/>
            <person name="Zhan W."/>
            <person name="Jiang J."/>
            <person name="Wang Q."/>
            <person name="Zhang B."/>
            <person name="Ji P."/>
            <person name="Sakyi L.B."/>
            <person name="Cui X."/>
            <person name="Yuan T."/>
            <person name="Jiang B."/>
            <person name="Yang W."/>
            <person name="Lam T.T.-Y."/>
            <person name="Chang Q."/>
            <person name="Ding S."/>
            <person name="Wang X."/>
            <person name="Zhu J."/>
            <person name="Ruan X."/>
            <person name="Zhao L."/>
            <person name="Wei J."/>
            <person name="Que T."/>
            <person name="Du C."/>
            <person name="Cheng J."/>
            <person name="Dai P."/>
            <person name="Han X."/>
            <person name="Huang E."/>
            <person name="Gao Y."/>
            <person name="Liu J."/>
            <person name="Shao H."/>
            <person name="Ye R."/>
            <person name="Li L."/>
            <person name="Wei W."/>
            <person name="Wang X."/>
            <person name="Wang C."/>
            <person name="Yang T."/>
            <person name="Huo Q."/>
            <person name="Li W."/>
            <person name="Guo W."/>
            <person name="Chen H."/>
            <person name="Zhou L."/>
            <person name="Ni X."/>
            <person name="Tian J."/>
            <person name="Zhou Y."/>
            <person name="Sheng Y."/>
            <person name="Liu T."/>
            <person name="Pan Y."/>
            <person name="Xia L."/>
            <person name="Li J."/>
            <person name="Zhao F."/>
            <person name="Cao W."/>
        </authorList>
    </citation>
    <scope>NUCLEOTIDE SEQUENCE</scope>
    <source>
        <strain evidence="1">Dsil-2018</strain>
    </source>
</reference>
<sequence length="81" mass="8996">MSAGRPPEFGDAEGTWPTYRVRLEAYFEAHNIVDETNKRALLISALTGSAVGVVQGRCHQKKVNKLSYDEVVGYLEGHYTP</sequence>
<organism evidence="1 2">
    <name type="scientific">Dermacentor silvarum</name>
    <name type="common">Tick</name>
    <dbReference type="NCBI Taxonomy" id="543639"/>
    <lineage>
        <taxon>Eukaryota</taxon>
        <taxon>Metazoa</taxon>
        <taxon>Ecdysozoa</taxon>
        <taxon>Arthropoda</taxon>
        <taxon>Chelicerata</taxon>
        <taxon>Arachnida</taxon>
        <taxon>Acari</taxon>
        <taxon>Parasitiformes</taxon>
        <taxon>Ixodida</taxon>
        <taxon>Ixodoidea</taxon>
        <taxon>Ixodidae</taxon>
        <taxon>Rhipicephalinae</taxon>
        <taxon>Dermacentor</taxon>
    </lineage>
</organism>
<accession>A0ACB8CR69</accession>
<protein>
    <submittedName>
        <fullName evidence="1">Uncharacterized protein</fullName>
    </submittedName>
</protein>
<dbReference type="EMBL" id="CM023474">
    <property type="protein sequence ID" value="KAH7949520.1"/>
    <property type="molecule type" value="Genomic_DNA"/>
</dbReference>
<dbReference type="Proteomes" id="UP000821865">
    <property type="component" value="Chromosome 5"/>
</dbReference>
<gene>
    <name evidence="1" type="ORF">HPB49_011811</name>
</gene>
<comment type="caution">
    <text evidence="1">The sequence shown here is derived from an EMBL/GenBank/DDBJ whole genome shotgun (WGS) entry which is preliminary data.</text>
</comment>
<proteinExistence type="predicted"/>
<name>A0ACB8CR69_DERSI</name>
<keyword evidence="2" id="KW-1185">Reference proteome</keyword>
<evidence type="ECO:0000313" key="2">
    <source>
        <dbReference type="Proteomes" id="UP000821865"/>
    </source>
</evidence>
<evidence type="ECO:0000313" key="1">
    <source>
        <dbReference type="EMBL" id="KAH7949520.1"/>
    </source>
</evidence>